<keyword evidence="3" id="KW-1185">Reference proteome</keyword>
<dbReference type="InterPro" id="IPR029010">
    <property type="entry name" value="ThuA-like"/>
</dbReference>
<dbReference type="Proteomes" id="UP001595640">
    <property type="component" value="Unassembled WGS sequence"/>
</dbReference>
<dbReference type="Gene3D" id="3.40.50.880">
    <property type="match status" value="1"/>
</dbReference>
<dbReference type="PIRSF" id="PIRSF030013">
    <property type="entry name" value="ThuA"/>
    <property type="match status" value="1"/>
</dbReference>
<evidence type="ECO:0000259" key="1">
    <source>
        <dbReference type="Pfam" id="PF06283"/>
    </source>
</evidence>
<comment type="caution">
    <text evidence="2">The sequence shown here is derived from an EMBL/GenBank/DDBJ whole genome shotgun (WGS) entry which is preliminary data.</text>
</comment>
<evidence type="ECO:0000313" key="3">
    <source>
        <dbReference type="Proteomes" id="UP001595640"/>
    </source>
</evidence>
<gene>
    <name evidence="2" type="ORF">ACFOEI_11450</name>
</gene>
<dbReference type="Pfam" id="PF06283">
    <property type="entry name" value="ThuA"/>
    <property type="match status" value="1"/>
</dbReference>
<dbReference type="InterPro" id="IPR029062">
    <property type="entry name" value="Class_I_gatase-like"/>
</dbReference>
<reference evidence="3" key="1">
    <citation type="journal article" date="2019" name="Int. J. Syst. Evol. Microbiol.">
        <title>The Global Catalogue of Microorganisms (GCM) 10K type strain sequencing project: providing services to taxonomists for standard genome sequencing and annotation.</title>
        <authorList>
            <consortium name="The Broad Institute Genomics Platform"/>
            <consortium name="The Broad Institute Genome Sequencing Center for Infectious Disease"/>
            <person name="Wu L."/>
            <person name="Ma J."/>
        </authorList>
    </citation>
    <scope>NUCLEOTIDE SEQUENCE [LARGE SCALE GENOMIC DNA]</scope>
    <source>
        <strain evidence="3">KCTC 12847</strain>
    </source>
</reference>
<sequence>MTIRVLVWGENVHEQDDAEVARLYPQGMHGCIAAGLGEDPEIQARTTTLQEPEHGLTQDALDSTDVLVWWGHVAHDRVAESVVERVHARVLEGMGLVVLHSGHFSRIFKRLMGTTCSLGRWREDGERERLWVVDPAHPIVQGIGECIELPQAEMYGEPFAVPKPDEVVFVSAFEGGEAFRSGLTYQRGGGRIFYFRPGHETFPIYHDVAIRRVLKNAVRWTGWRDVSGH</sequence>
<organism evidence="2 3">
    <name type="scientific">Modicisalibacter luteus</name>
    <dbReference type="NCBI Taxonomy" id="453962"/>
    <lineage>
        <taxon>Bacteria</taxon>
        <taxon>Pseudomonadati</taxon>
        <taxon>Pseudomonadota</taxon>
        <taxon>Gammaproteobacteria</taxon>
        <taxon>Oceanospirillales</taxon>
        <taxon>Halomonadaceae</taxon>
        <taxon>Modicisalibacter</taxon>
    </lineage>
</organism>
<dbReference type="InterPro" id="IPR009381">
    <property type="entry name" value="Trehalose_catabolism_ThuA_prok"/>
</dbReference>
<proteinExistence type="predicted"/>
<dbReference type="SUPFAM" id="SSF52317">
    <property type="entry name" value="Class I glutamine amidotransferase-like"/>
    <property type="match status" value="1"/>
</dbReference>
<dbReference type="EMBL" id="JBHRUH010000016">
    <property type="protein sequence ID" value="MFC3292682.1"/>
    <property type="molecule type" value="Genomic_DNA"/>
</dbReference>
<feature type="domain" description="ThuA-like" evidence="1">
    <location>
        <begin position="4"/>
        <end position="221"/>
    </location>
</feature>
<dbReference type="RefSeq" id="WP_019020350.1">
    <property type="nucleotide sequence ID" value="NZ_BMXD01000009.1"/>
</dbReference>
<accession>A0ABV7M1G9</accession>
<name>A0ABV7M1G9_9GAMM</name>
<protein>
    <submittedName>
        <fullName evidence="2">ThuA domain-containing protein</fullName>
    </submittedName>
</protein>
<evidence type="ECO:0000313" key="2">
    <source>
        <dbReference type="EMBL" id="MFC3292682.1"/>
    </source>
</evidence>